<proteinExistence type="inferred from homology"/>
<dbReference type="InterPro" id="IPR011051">
    <property type="entry name" value="RmlC_Cupin_sf"/>
</dbReference>
<dbReference type="CDD" id="cd10548">
    <property type="entry name" value="cupin_CDO"/>
    <property type="match status" value="1"/>
</dbReference>
<keyword evidence="2" id="KW-0479">Metal-binding</keyword>
<dbReference type="EMBL" id="CP110615">
    <property type="protein sequence ID" value="UZJ23903.1"/>
    <property type="molecule type" value="Genomic_DNA"/>
</dbReference>
<dbReference type="Proteomes" id="UP001164965">
    <property type="component" value="Chromosome"/>
</dbReference>
<accession>A0ABY6NY85</accession>
<dbReference type="Gene3D" id="2.60.120.10">
    <property type="entry name" value="Jelly Rolls"/>
    <property type="match status" value="1"/>
</dbReference>
<dbReference type="InterPro" id="IPR010300">
    <property type="entry name" value="CDO_1"/>
</dbReference>
<evidence type="ECO:0000313" key="7">
    <source>
        <dbReference type="Proteomes" id="UP001164965"/>
    </source>
</evidence>
<dbReference type="GO" id="GO:0051213">
    <property type="term" value="F:dioxygenase activity"/>
    <property type="evidence" value="ECO:0007669"/>
    <property type="project" value="UniProtKB-KW"/>
</dbReference>
<keyword evidence="7" id="KW-1185">Reference proteome</keyword>
<protein>
    <submittedName>
        <fullName evidence="6">Cysteine dioxygenase family protein</fullName>
    </submittedName>
</protein>
<sequence>MNTPLLTPTTHNRLTTRLAELVTAAAARPDLWRPLVRFSERDRCWSRLEGPGDVDLWLLTWTRSQSTDLHDHGRSTAALTVVQGTVTEVRPDGHGGLRADTLGVGGLRTVDPGHIHDIRNDGDEPAVSIHGYSPRLEQMTFYRVVDGTPVVDRTVRTDQPEL</sequence>
<dbReference type="PANTHER" id="PTHR12918:SF1">
    <property type="entry name" value="CYSTEINE DIOXYGENASE TYPE 1"/>
    <property type="match status" value="1"/>
</dbReference>
<organism evidence="6 7">
    <name type="scientific">Rhodococcus antarcticus</name>
    <dbReference type="NCBI Taxonomy" id="2987751"/>
    <lineage>
        <taxon>Bacteria</taxon>
        <taxon>Bacillati</taxon>
        <taxon>Actinomycetota</taxon>
        <taxon>Actinomycetes</taxon>
        <taxon>Mycobacteriales</taxon>
        <taxon>Nocardiaceae</taxon>
        <taxon>Rhodococcus</taxon>
    </lineage>
</organism>
<comment type="similarity">
    <text evidence="1">Belongs to the cysteine dioxygenase family.</text>
</comment>
<dbReference type="RefSeq" id="WP_265382011.1">
    <property type="nucleotide sequence ID" value="NZ_CP110615.1"/>
</dbReference>
<evidence type="ECO:0000256" key="2">
    <source>
        <dbReference type="ARBA" id="ARBA00022723"/>
    </source>
</evidence>
<dbReference type="PANTHER" id="PTHR12918">
    <property type="entry name" value="CYSTEINE DIOXYGENASE"/>
    <property type="match status" value="1"/>
</dbReference>
<keyword evidence="5" id="KW-0408">Iron</keyword>
<dbReference type="SUPFAM" id="SSF51182">
    <property type="entry name" value="RmlC-like cupins"/>
    <property type="match status" value="1"/>
</dbReference>
<dbReference type="Pfam" id="PF05995">
    <property type="entry name" value="CDO_I"/>
    <property type="match status" value="1"/>
</dbReference>
<evidence type="ECO:0000256" key="3">
    <source>
        <dbReference type="ARBA" id="ARBA00022964"/>
    </source>
</evidence>
<dbReference type="InterPro" id="IPR014710">
    <property type="entry name" value="RmlC-like_jellyroll"/>
</dbReference>
<evidence type="ECO:0000256" key="5">
    <source>
        <dbReference type="ARBA" id="ARBA00023004"/>
    </source>
</evidence>
<name>A0ABY6NY85_9NOCA</name>
<keyword evidence="4" id="KW-0560">Oxidoreductase</keyword>
<evidence type="ECO:0000256" key="4">
    <source>
        <dbReference type="ARBA" id="ARBA00023002"/>
    </source>
</evidence>
<evidence type="ECO:0000256" key="1">
    <source>
        <dbReference type="ARBA" id="ARBA00006622"/>
    </source>
</evidence>
<keyword evidence="3 6" id="KW-0223">Dioxygenase</keyword>
<reference evidence="6" key="1">
    <citation type="submission" date="2022-10" db="EMBL/GenBank/DDBJ databases">
        <title>Rhodococcus sp.75.</title>
        <authorList>
            <person name="Sun M."/>
        </authorList>
    </citation>
    <scope>NUCLEOTIDE SEQUENCE</scope>
    <source>
        <strain evidence="6">75</strain>
    </source>
</reference>
<gene>
    <name evidence="6" type="ORF">RHODO2019_11965</name>
</gene>
<evidence type="ECO:0000313" key="6">
    <source>
        <dbReference type="EMBL" id="UZJ23903.1"/>
    </source>
</evidence>